<proteinExistence type="predicted"/>
<evidence type="ECO:0000313" key="2">
    <source>
        <dbReference type="EMBL" id="KAL0468178.1"/>
    </source>
</evidence>
<feature type="region of interest" description="Disordered" evidence="1">
    <location>
        <begin position="38"/>
        <end position="83"/>
    </location>
</feature>
<sequence length="219" mass="22031">MTVTACSTTTTSCTTITRTTTKGISTCMSTSGTVPAGDQFSSSMTSLPSMPSVSSPATQPSGPTGTANAAPQQPPSYTSSSSPSSIISLLSSTVVIFLSSSVPRESGGSVPSTLPNLTSTVTEPEITVTIPETTMTVPSTAAASEHCSFPPARSILTIIPTPLCGTDASPIPNGPSGLPTSETSVTTSSSSSSVTVPFTSPLPFETYSFSSRVGRPFSG</sequence>
<accession>A0ABR3D7D8</accession>
<comment type="caution">
    <text evidence="2">The sequence shown here is derived from an EMBL/GenBank/DDBJ whole genome shotgun (WGS) entry which is preliminary data.</text>
</comment>
<keyword evidence="3" id="KW-1185">Reference proteome</keyword>
<name>A0ABR3D7D8_NEUIN</name>
<feature type="compositionally biased region" description="Low complexity" evidence="1">
    <location>
        <begin position="179"/>
        <end position="201"/>
    </location>
</feature>
<feature type="region of interest" description="Disordered" evidence="1">
    <location>
        <begin position="167"/>
        <end position="202"/>
    </location>
</feature>
<evidence type="ECO:0000313" key="3">
    <source>
        <dbReference type="Proteomes" id="UP001451303"/>
    </source>
</evidence>
<dbReference type="EMBL" id="JAVLET010000007">
    <property type="protein sequence ID" value="KAL0468178.1"/>
    <property type="molecule type" value="Genomic_DNA"/>
</dbReference>
<evidence type="ECO:0000256" key="1">
    <source>
        <dbReference type="SAM" id="MobiDB-lite"/>
    </source>
</evidence>
<feature type="compositionally biased region" description="Low complexity" evidence="1">
    <location>
        <begin position="41"/>
        <end position="56"/>
    </location>
</feature>
<organism evidence="2 3">
    <name type="scientific">Neurospora intermedia</name>
    <dbReference type="NCBI Taxonomy" id="5142"/>
    <lineage>
        <taxon>Eukaryota</taxon>
        <taxon>Fungi</taxon>
        <taxon>Dikarya</taxon>
        <taxon>Ascomycota</taxon>
        <taxon>Pezizomycotina</taxon>
        <taxon>Sordariomycetes</taxon>
        <taxon>Sordariomycetidae</taxon>
        <taxon>Sordariales</taxon>
        <taxon>Sordariaceae</taxon>
        <taxon>Neurospora</taxon>
    </lineage>
</organism>
<gene>
    <name evidence="2" type="ORF">QR685DRAFT_333476</name>
</gene>
<dbReference type="Proteomes" id="UP001451303">
    <property type="component" value="Unassembled WGS sequence"/>
</dbReference>
<protein>
    <submittedName>
        <fullName evidence="2">Uncharacterized protein</fullName>
    </submittedName>
</protein>
<feature type="compositionally biased region" description="Polar residues" evidence="1">
    <location>
        <begin position="57"/>
        <end position="71"/>
    </location>
</feature>
<reference evidence="2 3" key="1">
    <citation type="submission" date="2023-09" db="EMBL/GenBank/DDBJ databases">
        <title>Multi-omics analysis of a traditional fermented food reveals byproduct-associated fungal strains for waste-to-food upcycling.</title>
        <authorList>
            <consortium name="Lawrence Berkeley National Laboratory"/>
            <person name="Rekdal V.M."/>
            <person name="Villalobos-Escobedo J.M."/>
            <person name="Rodriguez-Valeron N."/>
            <person name="Garcia M.O."/>
            <person name="Vasquez D.P."/>
            <person name="Damayanti I."/>
            <person name="Sorensen P.M."/>
            <person name="Baidoo E.E."/>
            <person name="De Carvalho A.C."/>
            <person name="Riley R."/>
            <person name="Lipzen A."/>
            <person name="He G."/>
            <person name="Yan M."/>
            <person name="Haridas S."/>
            <person name="Daum C."/>
            <person name="Yoshinaga Y."/>
            <person name="Ng V."/>
            <person name="Grigoriev I.V."/>
            <person name="Munk R."/>
            <person name="Nuraida L."/>
            <person name="Wijaya C.H."/>
            <person name="Morales P.-C."/>
            <person name="Keasling J.D."/>
        </authorList>
    </citation>
    <scope>NUCLEOTIDE SEQUENCE [LARGE SCALE GENOMIC DNA]</scope>
    <source>
        <strain evidence="2 3">FGSC 2613</strain>
    </source>
</reference>